<dbReference type="KEGG" id="ans:ArsFIN_49670"/>
<keyword evidence="4" id="KW-1185">Reference proteome</keyword>
<sequence>MWVLILTMFSTPYSTNNFASIHSQEFKTEQACQFAVKEFKNNLENDDLKYLDGSAFCIKDDISTNK</sequence>
<keyword evidence="1" id="KW-0614">Plasmid</keyword>
<dbReference type="GeneID" id="39751273"/>
<organism evidence="1 3">
    <name type="scientific">Arsenophonus nasoniae</name>
    <name type="common">son-killer infecting Nasonia vitripennis</name>
    <dbReference type="NCBI Taxonomy" id="638"/>
    <lineage>
        <taxon>Bacteria</taxon>
        <taxon>Pseudomonadati</taxon>
        <taxon>Pseudomonadota</taxon>
        <taxon>Gammaproteobacteria</taxon>
        <taxon>Enterobacterales</taxon>
        <taxon>Morganellaceae</taxon>
        <taxon>Arsenophonus</taxon>
    </lineage>
</organism>
<evidence type="ECO:0000313" key="3">
    <source>
        <dbReference type="Proteomes" id="UP000295134"/>
    </source>
</evidence>
<accession>A0A4P7L1N7</accession>
<dbReference type="Proteomes" id="UP000295134">
    <property type="component" value="Plasmid pArsFIN6"/>
</dbReference>
<dbReference type="EMBL" id="CP123529">
    <property type="protein sequence ID" value="WGM08657.1"/>
    <property type="molecule type" value="Genomic_DNA"/>
</dbReference>
<protein>
    <submittedName>
        <fullName evidence="1">Uncharacterized protein</fullName>
    </submittedName>
</protein>
<evidence type="ECO:0000313" key="4">
    <source>
        <dbReference type="Proteomes" id="UP001177592"/>
    </source>
</evidence>
<dbReference type="AlphaFoldDB" id="A0A4P7L1N7"/>
<gene>
    <name evidence="1" type="ORF">ArsFIN_49670</name>
    <name evidence="2" type="ORF">QE258_25535</name>
</gene>
<dbReference type="Proteomes" id="UP001177592">
    <property type="component" value="Plasmid paNv_CAN6"/>
</dbReference>
<geneLocation type="plasmid" evidence="2 4">
    <name>paNv_CAN6</name>
</geneLocation>
<evidence type="ECO:0000313" key="1">
    <source>
        <dbReference type="EMBL" id="QBY46356.1"/>
    </source>
</evidence>
<evidence type="ECO:0000313" key="2">
    <source>
        <dbReference type="EMBL" id="WGM08657.1"/>
    </source>
</evidence>
<dbReference type="RefSeq" id="WP_034250554.1">
    <property type="nucleotide sequence ID" value="NZ_CP038618.1"/>
</dbReference>
<name>A0A4P7L1N7_9GAMM</name>
<reference evidence="2" key="2">
    <citation type="submission" date="2023-04" db="EMBL/GenBank/DDBJ databases">
        <title>Genome dynamics across the evolutionary transition to endosymbiosis.</title>
        <authorList>
            <person name="Siozios S."/>
            <person name="Nadal-Jimenez P."/>
            <person name="Azagi T."/>
            <person name="Sprong H."/>
            <person name="Frost C.L."/>
            <person name="Parratt S.R."/>
            <person name="Taylor G."/>
            <person name="Brettell L."/>
            <person name="Lew K.C."/>
            <person name="Croft L."/>
            <person name="King K.C."/>
            <person name="Brockhurst M.A."/>
            <person name="Hypsa V."/>
            <person name="Novakova E."/>
            <person name="Darby A.C."/>
            <person name="Hurst G.D.D."/>
        </authorList>
    </citation>
    <scope>NUCLEOTIDE SEQUENCE</scope>
    <source>
        <strain evidence="2">ANv_CAN</strain>
        <plasmid evidence="2">paNv_CAN6</plasmid>
    </source>
</reference>
<dbReference type="EMBL" id="CP038618">
    <property type="protein sequence ID" value="QBY46356.1"/>
    <property type="molecule type" value="Genomic_DNA"/>
</dbReference>
<geneLocation type="plasmid" evidence="1">
    <name>pArsFIN6</name>
</geneLocation>
<proteinExistence type="predicted"/>
<reference evidence="1 3" key="1">
    <citation type="submission" date="2019-03" db="EMBL/GenBank/DDBJ databases">
        <title>Long-read sequencing reveals hyperdense prophage content in a complex bacterial symbiont genome.</title>
        <authorList>
            <person name="Frost C.L."/>
            <person name="Siozios S."/>
            <person name="Nadal-Jimenez P."/>
            <person name="Brockhurst M.A."/>
            <person name="King K.C."/>
            <person name="Darby A.C."/>
            <person name="Hurst G.D.D."/>
        </authorList>
    </citation>
    <scope>NUCLEOTIDE SEQUENCE [LARGE SCALE GENOMIC DNA]</scope>
    <source>
        <strain evidence="1 3">FIN</strain>
        <plasmid evidence="1">pArsFIN6</plasmid>
        <plasmid evidence="3">parsfin6</plasmid>
    </source>
</reference>
<geneLocation type="plasmid" evidence="3">
    <name>parsfin6</name>
</geneLocation>